<feature type="non-terminal residue" evidence="1">
    <location>
        <position position="1"/>
    </location>
</feature>
<proteinExistence type="evidence at transcript level"/>
<evidence type="ECO:0000313" key="1">
    <source>
        <dbReference type="EMBL" id="CCC55865.1"/>
    </source>
</evidence>
<name>G3C9T9_HYAAE</name>
<sequence length="60" mass="6519">RGLRCPSFPDEEQKFSAYVDNLNVFSRSGGSATAGADHCPALWRLSGLFVLTEKKCANIS</sequence>
<protein>
    <submittedName>
        <fullName evidence="1">RxLR effector candidate</fullName>
    </submittedName>
</protein>
<dbReference type="EMBL" id="HE574787">
    <property type="protein sequence ID" value="CCC55865.1"/>
    <property type="molecule type" value="mRNA"/>
</dbReference>
<accession>G3C9T9</accession>
<reference evidence="1" key="1">
    <citation type="journal article" date="2011" name="PLoS Pathog.">
        <title>Multiple candidate effectors from the oomycete pathogen Hyaloperonospora arabidopsidis suppress host plant immunity.</title>
        <authorList>
            <person name="Fabro G."/>
            <person name="Steinbrenner J."/>
            <person name="Coates M."/>
            <person name="Ishaque N."/>
            <person name="Baxter L."/>
            <person name="Studholme D.J."/>
            <person name="Koerner E."/>
            <person name="Allen R."/>
            <person name="Piquerez S.J.M."/>
            <person name="Rougon-Cardoso A."/>
            <person name="Greenshields D."/>
            <person name="Lei R."/>
            <person name="Badel J.L."/>
            <person name="Caillaud M.C."/>
            <person name="Van den Ackerveken G."/>
            <person name="Parker J.E."/>
            <person name="Beynon J."/>
            <person name="Jones J.D.G."/>
        </authorList>
    </citation>
    <scope>NUCLEOTIDE SEQUENCE</scope>
    <source>
        <strain evidence="1">Emoy2</strain>
        <tissue evidence="1">Conidiospore</tissue>
    </source>
</reference>
<gene>
    <name evidence="1" type="primary">RxLL467</name>
</gene>
<organism evidence="1">
    <name type="scientific">Hyaloperonospora arabidopsidis (strain Emoy2)</name>
    <name type="common">Downy mildew agent</name>
    <name type="synonym">Peronospora arabidopsidis</name>
    <dbReference type="NCBI Taxonomy" id="559515"/>
    <lineage>
        <taxon>Eukaryota</taxon>
        <taxon>Sar</taxon>
        <taxon>Stramenopiles</taxon>
        <taxon>Oomycota</taxon>
        <taxon>Peronosporomycetes</taxon>
        <taxon>Peronosporales</taxon>
        <taxon>Peronosporaceae</taxon>
        <taxon>Hyaloperonospora</taxon>
    </lineage>
</organism>
<dbReference type="AlphaFoldDB" id="G3C9T9"/>